<dbReference type="InterPro" id="IPR042099">
    <property type="entry name" value="ANL_N_sf"/>
</dbReference>
<dbReference type="PANTHER" id="PTHR43272:SF33">
    <property type="entry name" value="AMP-BINDING DOMAIN-CONTAINING PROTEIN-RELATED"/>
    <property type="match status" value="1"/>
</dbReference>
<dbReference type="STRING" id="440168.SAMN04487974_103407"/>
<dbReference type="GO" id="GO:0004467">
    <property type="term" value="F:long-chain fatty acid-CoA ligase activity"/>
    <property type="evidence" value="ECO:0007669"/>
    <property type="project" value="TreeGrafter"/>
</dbReference>
<evidence type="ECO:0000256" key="1">
    <source>
        <dbReference type="ARBA" id="ARBA00022741"/>
    </source>
</evidence>
<protein>
    <submittedName>
        <fullName evidence="4">Feruloyl-CoA synthase</fullName>
    </submittedName>
</protein>
<dbReference type="EMBL" id="FNCS01000003">
    <property type="protein sequence ID" value="SDG53344.1"/>
    <property type="molecule type" value="Genomic_DNA"/>
</dbReference>
<dbReference type="InterPro" id="IPR000873">
    <property type="entry name" value="AMP-dep_synth/lig_dom"/>
</dbReference>
<dbReference type="RefSeq" id="WP_090594685.1">
    <property type="nucleotide sequence ID" value="NZ_FNCS01000003.1"/>
</dbReference>
<evidence type="ECO:0000313" key="4">
    <source>
        <dbReference type="EMBL" id="SDG53344.1"/>
    </source>
</evidence>
<dbReference type="OrthoDB" id="9803968at2"/>
<accession>A0A1G7V0U2</accession>
<dbReference type="InterPro" id="IPR020845">
    <property type="entry name" value="AMP-binding_CS"/>
</dbReference>
<dbReference type="Gene3D" id="3.40.50.12780">
    <property type="entry name" value="N-terminal domain of ligase-like"/>
    <property type="match status" value="1"/>
</dbReference>
<dbReference type="PANTHER" id="PTHR43272">
    <property type="entry name" value="LONG-CHAIN-FATTY-ACID--COA LIGASE"/>
    <property type="match status" value="1"/>
</dbReference>
<keyword evidence="5" id="KW-1185">Reference proteome</keyword>
<organism evidence="4 5">
    <name type="scientific">Pelagibacterium luteolum</name>
    <dbReference type="NCBI Taxonomy" id="440168"/>
    <lineage>
        <taxon>Bacteria</taxon>
        <taxon>Pseudomonadati</taxon>
        <taxon>Pseudomonadota</taxon>
        <taxon>Alphaproteobacteria</taxon>
        <taxon>Hyphomicrobiales</taxon>
        <taxon>Devosiaceae</taxon>
        <taxon>Pelagibacterium</taxon>
    </lineage>
</organism>
<reference evidence="4 5" key="1">
    <citation type="submission" date="2016-10" db="EMBL/GenBank/DDBJ databases">
        <authorList>
            <person name="de Groot N.N."/>
        </authorList>
    </citation>
    <scope>NUCLEOTIDE SEQUENCE [LARGE SCALE GENOMIC DNA]</scope>
    <source>
        <strain evidence="4 5">CGMCC 1.10267</strain>
    </source>
</reference>
<keyword evidence="2" id="KW-0067">ATP-binding</keyword>
<dbReference type="Proteomes" id="UP000199495">
    <property type="component" value="Unassembled WGS sequence"/>
</dbReference>
<dbReference type="PROSITE" id="PS00455">
    <property type="entry name" value="AMP_BINDING"/>
    <property type="match status" value="1"/>
</dbReference>
<feature type="domain" description="AMP-dependent synthetase/ligase" evidence="3">
    <location>
        <begin position="48"/>
        <end position="429"/>
    </location>
</feature>
<sequence>MDDQYAHVRPVQMGRMVVRAEARGDGAHVVRSVEALGAYPRSIGDAIEGWAEKTPDALMVADRHGPDGAWRRLSYAEVIAALPPLAQGLLDAGLSAERPLVILSGNEIEHLLLGLAAMWVGIPYAPISPAYSLISSDFGKLKHIAGLLTPGMVYVSDGAKFGRAVEAAFGEDVPLVVKANPTGRRNTLSFDALAATAVTDAVAKAHEAIALDTIAKVLFTSGSTGMPKGVITTNRMMVCNQEMIRTALAFLRDEPPVLLDWMPWNHVAGGSHNTGIAFYNGGSFYIDDGQPTPARIGLSLRNLREVQPTLHTNVPKAYEFLVAAFDEDPVVRRNFFAKAKLVQYAGASLSQHVFDGLDRAAQTELGQRVMIITGYGSTETAPFAFTTTWPVTEAGHIGLPAAGMTIKLVPDGDKTELRLKGPNVTPGYWRDDQKTAEAFDEEGFYKIGDAIKPVDADDLSKGFVFDGRVSEDFKLSTGTWVNFAAVRKSVISACAPLIRDVVLTGADRNHLGALIFPDMEACARHAGLPPGRDAEEIIAQPSVAQKFSESLSALARSATGSSSHVARAIVLTTPPDIDKGEVTDKGSINQRAVLAARAELVERLYKDEPGEGVLDLPRERT</sequence>
<dbReference type="AlphaFoldDB" id="A0A1G7V0U2"/>
<gene>
    <name evidence="4" type="ORF">SAMN04487974_103407</name>
</gene>
<keyword evidence="1" id="KW-0547">Nucleotide-binding</keyword>
<dbReference type="Pfam" id="PF00501">
    <property type="entry name" value="AMP-binding"/>
    <property type="match status" value="1"/>
</dbReference>
<evidence type="ECO:0000256" key="2">
    <source>
        <dbReference type="ARBA" id="ARBA00022840"/>
    </source>
</evidence>
<dbReference type="GO" id="GO:0016020">
    <property type="term" value="C:membrane"/>
    <property type="evidence" value="ECO:0007669"/>
    <property type="project" value="TreeGrafter"/>
</dbReference>
<dbReference type="SUPFAM" id="SSF56801">
    <property type="entry name" value="Acetyl-CoA synthetase-like"/>
    <property type="match status" value="1"/>
</dbReference>
<dbReference type="Pfam" id="PF23562">
    <property type="entry name" value="AMP-binding_C_3"/>
    <property type="match status" value="1"/>
</dbReference>
<evidence type="ECO:0000259" key="3">
    <source>
        <dbReference type="Pfam" id="PF00501"/>
    </source>
</evidence>
<proteinExistence type="predicted"/>
<dbReference type="GO" id="GO:0005524">
    <property type="term" value="F:ATP binding"/>
    <property type="evidence" value="ECO:0007669"/>
    <property type="project" value="UniProtKB-KW"/>
</dbReference>
<name>A0A1G7V0U2_9HYPH</name>
<evidence type="ECO:0000313" key="5">
    <source>
        <dbReference type="Proteomes" id="UP000199495"/>
    </source>
</evidence>